<comment type="caution">
    <text evidence="4">The sequence shown here is derived from an EMBL/GenBank/DDBJ whole genome shotgun (WGS) entry which is preliminary data.</text>
</comment>
<evidence type="ECO:0000313" key="4">
    <source>
        <dbReference type="EMBL" id="KAL3883649.1"/>
    </source>
</evidence>
<dbReference type="InterPro" id="IPR001007">
    <property type="entry name" value="VWF_dom"/>
</dbReference>
<name>A0ABD3XBL6_SINWO</name>
<sequence>MGFYQAKNYIMLFLAVLPVLCGALTPPGCFGSDGNYYNQGDAVTSTNPCEFDCICKGPGEIDCQVISCEMPGCENNITLEGSCCSVCRCEQDGVLYNPGDVMISNNPCEASCFCGNDGQRVCAMMSCMYCENPIYTEGQCCPRCVCQQNGQTYNAGDVVDHDPCHPCVCQSDGTIMCETIACPNITCKYRVHPKESCCPICQCMRSNKRYLPGQIVVNSTCKPQVCQADGSIKVEPVKCPDLQLECVDPVIPQGQCCPECPNGKTCAYGNTVIRYGEDKVIGTKICRCWGKPWFPNAFCTEKNVSARLLRSFGKYLAAYSP</sequence>
<dbReference type="EMBL" id="JBJQND010000003">
    <property type="protein sequence ID" value="KAL3883635.1"/>
    <property type="molecule type" value="Genomic_DNA"/>
</dbReference>
<protein>
    <recommendedName>
        <fullName evidence="2">VWFC domain-containing protein</fullName>
    </recommendedName>
</protein>
<dbReference type="PANTHER" id="PTHR46252:SF3">
    <property type="entry name" value="KIELIN_CHORDIN-LIKE PROTEIN"/>
    <property type="match status" value="1"/>
</dbReference>
<reference evidence="4 5" key="1">
    <citation type="submission" date="2024-11" db="EMBL/GenBank/DDBJ databases">
        <title>Chromosome-level genome assembly of the freshwater bivalve Anodonta woodiana.</title>
        <authorList>
            <person name="Chen X."/>
        </authorList>
    </citation>
    <scope>NUCLEOTIDE SEQUENCE [LARGE SCALE GENOMIC DNA]</scope>
    <source>
        <strain evidence="4">MN2024</strain>
        <tissue evidence="4">Gills</tissue>
    </source>
</reference>
<dbReference type="EMBL" id="JBJQND010000003">
    <property type="protein sequence ID" value="KAL3883649.1"/>
    <property type="molecule type" value="Genomic_DNA"/>
</dbReference>
<evidence type="ECO:0000256" key="1">
    <source>
        <dbReference type="SAM" id="SignalP"/>
    </source>
</evidence>
<gene>
    <name evidence="3" type="ORF">ACJMK2_029877</name>
    <name evidence="4" type="ORF">ACJMK2_029891</name>
</gene>
<accession>A0ABD3XBL6</accession>
<dbReference type="Pfam" id="PF23334">
    <property type="entry name" value="VWC2L_2nd"/>
    <property type="match status" value="3"/>
</dbReference>
<evidence type="ECO:0000259" key="2">
    <source>
        <dbReference type="PROSITE" id="PS50184"/>
    </source>
</evidence>
<dbReference type="Proteomes" id="UP001634394">
    <property type="component" value="Unassembled WGS sequence"/>
</dbReference>
<dbReference type="Gene3D" id="6.20.200.20">
    <property type="match status" value="1"/>
</dbReference>
<dbReference type="PROSITE" id="PS50184">
    <property type="entry name" value="VWFC_2"/>
    <property type="match status" value="3"/>
</dbReference>
<dbReference type="GO" id="GO:0005576">
    <property type="term" value="C:extracellular region"/>
    <property type="evidence" value="ECO:0007669"/>
    <property type="project" value="UniProtKB-SubCell"/>
</dbReference>
<dbReference type="PANTHER" id="PTHR46252">
    <property type="entry name" value="BRORIN FAMILY MEMBER"/>
    <property type="match status" value="1"/>
</dbReference>
<keyword evidence="1" id="KW-0732">Signal</keyword>
<dbReference type="EMBL" id="JBJQND010000003">
    <property type="protein sequence ID" value="KAL3883634.1"/>
    <property type="molecule type" value="Genomic_DNA"/>
</dbReference>
<dbReference type="GO" id="GO:0045202">
    <property type="term" value="C:synapse"/>
    <property type="evidence" value="ECO:0007669"/>
    <property type="project" value="UniProtKB-SubCell"/>
</dbReference>
<keyword evidence="5" id="KW-1185">Reference proteome</keyword>
<dbReference type="InterPro" id="IPR042979">
    <property type="entry name" value="VWC2/VWC2L"/>
</dbReference>
<dbReference type="PROSITE" id="PS01208">
    <property type="entry name" value="VWFC_1"/>
    <property type="match status" value="1"/>
</dbReference>
<dbReference type="SMART" id="SM00214">
    <property type="entry name" value="VWC"/>
    <property type="match status" value="4"/>
</dbReference>
<organism evidence="4 5">
    <name type="scientific">Sinanodonta woodiana</name>
    <name type="common">Chinese pond mussel</name>
    <name type="synonym">Anodonta woodiana</name>
    <dbReference type="NCBI Taxonomy" id="1069815"/>
    <lineage>
        <taxon>Eukaryota</taxon>
        <taxon>Metazoa</taxon>
        <taxon>Spiralia</taxon>
        <taxon>Lophotrochozoa</taxon>
        <taxon>Mollusca</taxon>
        <taxon>Bivalvia</taxon>
        <taxon>Autobranchia</taxon>
        <taxon>Heteroconchia</taxon>
        <taxon>Palaeoheterodonta</taxon>
        <taxon>Unionida</taxon>
        <taxon>Unionoidea</taxon>
        <taxon>Unionidae</taxon>
        <taxon>Unioninae</taxon>
        <taxon>Sinanodonta</taxon>
    </lineage>
</organism>
<feature type="domain" description="VWFC" evidence="2">
    <location>
        <begin position="144"/>
        <end position="202"/>
    </location>
</feature>
<feature type="domain" description="VWFC" evidence="2">
    <location>
        <begin position="89"/>
        <end position="145"/>
    </location>
</feature>
<dbReference type="AlphaFoldDB" id="A0ABD3XBL6"/>
<feature type="signal peptide" evidence="1">
    <location>
        <begin position="1"/>
        <end position="23"/>
    </location>
</feature>
<evidence type="ECO:0000313" key="5">
    <source>
        <dbReference type="Proteomes" id="UP001634394"/>
    </source>
</evidence>
<evidence type="ECO:0000313" key="3">
    <source>
        <dbReference type="EMBL" id="KAL3883634.1"/>
    </source>
</evidence>
<proteinExistence type="predicted"/>
<feature type="chain" id="PRO_5044725253" description="VWFC domain-containing protein" evidence="1">
    <location>
        <begin position="24"/>
        <end position="321"/>
    </location>
</feature>
<feature type="domain" description="VWFC" evidence="2">
    <location>
        <begin position="27"/>
        <end position="88"/>
    </location>
</feature>
<dbReference type="SUPFAM" id="SSF57603">
    <property type="entry name" value="FnI-like domain"/>
    <property type="match status" value="3"/>
</dbReference>